<feature type="transmembrane region" description="Helical" evidence="1">
    <location>
        <begin position="165"/>
        <end position="189"/>
    </location>
</feature>
<reference evidence="3" key="2">
    <citation type="submission" date="2020-10" db="UniProtKB">
        <authorList>
            <consortium name="WormBaseParasite"/>
        </authorList>
    </citation>
    <scope>IDENTIFICATION</scope>
</reference>
<reference evidence="2" key="1">
    <citation type="journal article" date="2013" name="Genetics">
        <title>The draft genome and transcriptome of Panagrellus redivivus are shaped by the harsh demands of a free-living lifestyle.</title>
        <authorList>
            <person name="Srinivasan J."/>
            <person name="Dillman A.R."/>
            <person name="Macchietto M.G."/>
            <person name="Heikkinen L."/>
            <person name="Lakso M."/>
            <person name="Fracchia K.M."/>
            <person name="Antoshechkin I."/>
            <person name="Mortazavi A."/>
            <person name="Wong G."/>
            <person name="Sternberg P.W."/>
        </authorList>
    </citation>
    <scope>NUCLEOTIDE SEQUENCE [LARGE SCALE GENOMIC DNA]</scope>
    <source>
        <strain evidence="2">MT8872</strain>
    </source>
</reference>
<protein>
    <submittedName>
        <fullName evidence="3">Serpentine receptor class gamma</fullName>
    </submittedName>
</protein>
<keyword evidence="2" id="KW-1185">Reference proteome</keyword>
<evidence type="ECO:0000313" key="3">
    <source>
        <dbReference type="WBParaSite" id="Pan_g1748.t2"/>
    </source>
</evidence>
<proteinExistence type="predicted"/>
<evidence type="ECO:0000313" key="2">
    <source>
        <dbReference type="Proteomes" id="UP000492821"/>
    </source>
</evidence>
<keyword evidence="1" id="KW-0472">Membrane</keyword>
<sequence length="220" mass="25278">MTDILSVGALDCHVITTDLLLLMLINLYDQSSKSLRLQPKYVIKLLYIFIAISNVVFVLTASILFTYAKMPWGLNVFFKFVDYIYMPVGGIFQLSRIILLVTIITLNNRFGRKLAELSTPRVVEFHRMLAYAINTNVLFTCIFTRLPMVFVFIANTICNVHFISFTNTLATCLQQTVMVGEMLIMLYYVKPYKRFIMGLFKREIAPVMVVSYVSSKSNKD</sequence>
<dbReference type="Proteomes" id="UP000492821">
    <property type="component" value="Unassembled WGS sequence"/>
</dbReference>
<accession>A0A7E4V7B0</accession>
<feature type="transmembrane region" description="Helical" evidence="1">
    <location>
        <begin position="83"/>
        <end position="107"/>
    </location>
</feature>
<feature type="transmembrane region" description="Helical" evidence="1">
    <location>
        <begin position="128"/>
        <end position="153"/>
    </location>
</feature>
<keyword evidence="1" id="KW-0812">Transmembrane</keyword>
<dbReference type="AlphaFoldDB" id="A0A7E4V7B0"/>
<evidence type="ECO:0000256" key="1">
    <source>
        <dbReference type="SAM" id="Phobius"/>
    </source>
</evidence>
<organism evidence="2 3">
    <name type="scientific">Panagrellus redivivus</name>
    <name type="common">Microworm</name>
    <dbReference type="NCBI Taxonomy" id="6233"/>
    <lineage>
        <taxon>Eukaryota</taxon>
        <taxon>Metazoa</taxon>
        <taxon>Ecdysozoa</taxon>
        <taxon>Nematoda</taxon>
        <taxon>Chromadorea</taxon>
        <taxon>Rhabditida</taxon>
        <taxon>Tylenchina</taxon>
        <taxon>Panagrolaimomorpha</taxon>
        <taxon>Panagrolaimoidea</taxon>
        <taxon>Panagrolaimidae</taxon>
        <taxon>Panagrellus</taxon>
    </lineage>
</organism>
<feature type="transmembrane region" description="Helical" evidence="1">
    <location>
        <begin position="45"/>
        <end position="68"/>
    </location>
</feature>
<dbReference type="WBParaSite" id="Pan_g1748.t2">
    <property type="protein sequence ID" value="Pan_g1748.t2"/>
    <property type="gene ID" value="Pan_g1748"/>
</dbReference>
<name>A0A7E4V7B0_PANRE</name>
<feature type="transmembrane region" description="Helical" evidence="1">
    <location>
        <begin position="6"/>
        <end position="25"/>
    </location>
</feature>
<keyword evidence="1" id="KW-1133">Transmembrane helix</keyword>